<name>A0ABN7UWL2_GIGMA</name>
<protein>
    <submittedName>
        <fullName evidence="2">28180_t:CDS:1</fullName>
    </submittedName>
</protein>
<accession>A0ABN7UWL2</accession>
<evidence type="ECO:0000313" key="2">
    <source>
        <dbReference type="EMBL" id="CAG8676942.1"/>
    </source>
</evidence>
<proteinExistence type="predicted"/>
<dbReference type="EMBL" id="CAJVQB010006089">
    <property type="protein sequence ID" value="CAG8676942.1"/>
    <property type="molecule type" value="Genomic_DNA"/>
</dbReference>
<feature type="region of interest" description="Disordered" evidence="1">
    <location>
        <begin position="20"/>
        <end position="55"/>
    </location>
</feature>
<feature type="compositionally biased region" description="Polar residues" evidence="1">
    <location>
        <begin position="45"/>
        <end position="55"/>
    </location>
</feature>
<gene>
    <name evidence="2" type="ORF">GMARGA_LOCUS10745</name>
</gene>
<evidence type="ECO:0000313" key="3">
    <source>
        <dbReference type="Proteomes" id="UP000789901"/>
    </source>
</evidence>
<evidence type="ECO:0000256" key="1">
    <source>
        <dbReference type="SAM" id="MobiDB-lite"/>
    </source>
</evidence>
<keyword evidence="3" id="KW-1185">Reference proteome</keyword>
<dbReference type="Proteomes" id="UP000789901">
    <property type="component" value="Unassembled WGS sequence"/>
</dbReference>
<sequence>MEQTYSNLFKEIDLKIEEEPITEMTEEERPSIGSSKNKLKPKSWRSIQITRRNTY</sequence>
<comment type="caution">
    <text evidence="2">The sequence shown here is derived from an EMBL/GenBank/DDBJ whole genome shotgun (WGS) entry which is preliminary data.</text>
</comment>
<reference evidence="2 3" key="1">
    <citation type="submission" date="2021-06" db="EMBL/GenBank/DDBJ databases">
        <authorList>
            <person name="Kallberg Y."/>
            <person name="Tangrot J."/>
            <person name="Rosling A."/>
        </authorList>
    </citation>
    <scope>NUCLEOTIDE SEQUENCE [LARGE SCALE GENOMIC DNA]</scope>
    <source>
        <strain evidence="2 3">120-4 pot B 10/14</strain>
    </source>
</reference>
<organism evidence="2 3">
    <name type="scientific">Gigaspora margarita</name>
    <dbReference type="NCBI Taxonomy" id="4874"/>
    <lineage>
        <taxon>Eukaryota</taxon>
        <taxon>Fungi</taxon>
        <taxon>Fungi incertae sedis</taxon>
        <taxon>Mucoromycota</taxon>
        <taxon>Glomeromycotina</taxon>
        <taxon>Glomeromycetes</taxon>
        <taxon>Diversisporales</taxon>
        <taxon>Gigasporaceae</taxon>
        <taxon>Gigaspora</taxon>
    </lineage>
</organism>